<dbReference type="EMBL" id="UGXS01000004">
    <property type="protein sequence ID" value="SUH15453.1"/>
    <property type="molecule type" value="Genomic_DNA"/>
</dbReference>
<dbReference type="GO" id="GO:0035312">
    <property type="term" value="F:5'-3' DNA exonuclease activity"/>
    <property type="evidence" value="ECO:0007669"/>
    <property type="project" value="TreeGrafter"/>
</dbReference>
<proteinExistence type="predicted"/>
<keyword evidence="1" id="KW-0808">Transferase</keyword>
<protein>
    <submittedName>
        <fullName evidence="1">S-adenosylmethionine tRNA ribosyltransferase</fullName>
    </submittedName>
</protein>
<dbReference type="Gene3D" id="3.20.20.140">
    <property type="entry name" value="Metal-dependent hydrolases"/>
    <property type="match status" value="1"/>
</dbReference>
<dbReference type="InterPro" id="IPR052018">
    <property type="entry name" value="PHP_domain"/>
</dbReference>
<gene>
    <name evidence="1" type="ORF">NCTC8258_03181</name>
</gene>
<dbReference type="InterPro" id="IPR016195">
    <property type="entry name" value="Pol/histidinol_Pase-like"/>
</dbReference>
<dbReference type="SUPFAM" id="SSF89550">
    <property type="entry name" value="PHP domain-like"/>
    <property type="match status" value="1"/>
</dbReference>
<dbReference type="Proteomes" id="UP000255509">
    <property type="component" value="Unassembled WGS sequence"/>
</dbReference>
<name>A0A379W9C7_SALET</name>
<evidence type="ECO:0000313" key="1">
    <source>
        <dbReference type="EMBL" id="SUH15453.1"/>
    </source>
</evidence>
<dbReference type="PANTHER" id="PTHR42924:SF3">
    <property type="entry name" value="POLYMERASE_HISTIDINOL PHOSPHATASE N-TERMINAL DOMAIN-CONTAINING PROTEIN"/>
    <property type="match status" value="1"/>
</dbReference>
<organism evidence="1 2">
    <name type="scientific">Salmonella enterica I</name>
    <dbReference type="NCBI Taxonomy" id="59201"/>
    <lineage>
        <taxon>Bacteria</taxon>
        <taxon>Pseudomonadati</taxon>
        <taxon>Pseudomonadota</taxon>
        <taxon>Gammaproteobacteria</taxon>
        <taxon>Enterobacterales</taxon>
        <taxon>Enterobacteriaceae</taxon>
        <taxon>Salmonella</taxon>
    </lineage>
</organism>
<reference evidence="1 2" key="1">
    <citation type="submission" date="2018-06" db="EMBL/GenBank/DDBJ databases">
        <authorList>
            <consortium name="Pathogen Informatics"/>
            <person name="Doyle S."/>
        </authorList>
    </citation>
    <scope>NUCLEOTIDE SEQUENCE [LARGE SCALE GENOMIC DNA]</scope>
    <source>
        <strain evidence="1 2">NCTC8258</strain>
    </source>
</reference>
<sequence length="143" mass="16378">MMYMTYLYLYGSRLERHELRSDLRSAQSYHGVRWTVDARTLVHRAVEMRVGTLAITDHDTTAAIPAAREEISRSGLALNLIPGVEISTVWENHEIHIVGLNIDIAHPAMRDFLAQQTERRQARGRLIAERLEKHIFPARGKGH</sequence>
<dbReference type="PANTHER" id="PTHR42924">
    <property type="entry name" value="EXONUCLEASE"/>
    <property type="match status" value="1"/>
</dbReference>
<evidence type="ECO:0000313" key="2">
    <source>
        <dbReference type="Proteomes" id="UP000255509"/>
    </source>
</evidence>
<dbReference type="GO" id="GO:0016740">
    <property type="term" value="F:transferase activity"/>
    <property type="evidence" value="ECO:0007669"/>
    <property type="project" value="UniProtKB-KW"/>
</dbReference>
<accession>A0A379W9C7</accession>
<dbReference type="GO" id="GO:0004534">
    <property type="term" value="F:5'-3' RNA exonuclease activity"/>
    <property type="evidence" value="ECO:0007669"/>
    <property type="project" value="TreeGrafter"/>
</dbReference>
<dbReference type="AlphaFoldDB" id="A0A379W9C7"/>